<comment type="caution">
    <text evidence="1">The sequence shown here is derived from an EMBL/GenBank/DDBJ whole genome shotgun (WGS) entry which is preliminary data.</text>
</comment>
<proteinExistence type="predicted"/>
<feature type="non-terminal residue" evidence="1">
    <location>
        <position position="78"/>
    </location>
</feature>
<evidence type="ECO:0000313" key="2">
    <source>
        <dbReference type="Proteomes" id="UP001162483"/>
    </source>
</evidence>
<reference evidence="1" key="1">
    <citation type="submission" date="2023-05" db="EMBL/GenBank/DDBJ databases">
        <authorList>
            <person name="Stuckert A."/>
        </authorList>
    </citation>
    <scope>NUCLEOTIDE SEQUENCE</scope>
</reference>
<gene>
    <name evidence="1" type="ORF">SPARVUS_LOCUS11607049</name>
</gene>
<accession>A0ABN9F9I8</accession>
<organism evidence="1 2">
    <name type="scientific">Staurois parvus</name>
    <dbReference type="NCBI Taxonomy" id="386267"/>
    <lineage>
        <taxon>Eukaryota</taxon>
        <taxon>Metazoa</taxon>
        <taxon>Chordata</taxon>
        <taxon>Craniata</taxon>
        <taxon>Vertebrata</taxon>
        <taxon>Euteleostomi</taxon>
        <taxon>Amphibia</taxon>
        <taxon>Batrachia</taxon>
        <taxon>Anura</taxon>
        <taxon>Neobatrachia</taxon>
        <taxon>Ranoidea</taxon>
        <taxon>Ranidae</taxon>
        <taxon>Staurois</taxon>
    </lineage>
</organism>
<protein>
    <submittedName>
        <fullName evidence="1">Uncharacterized protein</fullName>
    </submittedName>
</protein>
<keyword evidence="2" id="KW-1185">Reference proteome</keyword>
<name>A0ABN9F9I8_9NEOB</name>
<sequence>MSLTLVISEGRMSLTLGVSGKNVPYIRVSGKNVPYIGDQWEECPLHWRSVGRMSLTLGVSGKNVPYIGGQWEECPLHW</sequence>
<evidence type="ECO:0000313" key="1">
    <source>
        <dbReference type="EMBL" id="CAI9593710.1"/>
    </source>
</evidence>
<dbReference type="EMBL" id="CATNWA010016571">
    <property type="protein sequence ID" value="CAI9593710.1"/>
    <property type="molecule type" value="Genomic_DNA"/>
</dbReference>
<dbReference type="Proteomes" id="UP001162483">
    <property type="component" value="Unassembled WGS sequence"/>
</dbReference>